<keyword evidence="3" id="KW-1185">Reference proteome</keyword>
<dbReference type="EMBL" id="OA882360">
    <property type="protein sequence ID" value="CAD7274941.1"/>
    <property type="molecule type" value="Genomic_DNA"/>
</dbReference>
<accession>A0A7R9BIL7</accession>
<feature type="compositionally biased region" description="Basic and acidic residues" evidence="1">
    <location>
        <begin position="323"/>
        <end position="334"/>
    </location>
</feature>
<proteinExistence type="predicted"/>
<feature type="region of interest" description="Disordered" evidence="1">
    <location>
        <begin position="300"/>
        <end position="334"/>
    </location>
</feature>
<dbReference type="AlphaFoldDB" id="A0A7R9BIL7"/>
<protein>
    <submittedName>
        <fullName evidence="2">Uncharacterized protein</fullName>
    </submittedName>
</protein>
<feature type="compositionally biased region" description="Polar residues" evidence="1">
    <location>
        <begin position="364"/>
        <end position="378"/>
    </location>
</feature>
<feature type="region of interest" description="Disordered" evidence="1">
    <location>
        <begin position="842"/>
        <end position="865"/>
    </location>
</feature>
<name>A0A7R9BIL7_9CRUS</name>
<evidence type="ECO:0000256" key="1">
    <source>
        <dbReference type="SAM" id="MobiDB-lite"/>
    </source>
</evidence>
<evidence type="ECO:0000313" key="3">
    <source>
        <dbReference type="Proteomes" id="UP000678499"/>
    </source>
</evidence>
<feature type="compositionally biased region" description="Acidic residues" evidence="1">
    <location>
        <begin position="769"/>
        <end position="779"/>
    </location>
</feature>
<feature type="region of interest" description="Disordered" evidence="1">
    <location>
        <begin position="1"/>
        <end position="26"/>
    </location>
</feature>
<gene>
    <name evidence="2" type="ORF">NMOB1V02_LOCUS2751</name>
</gene>
<feature type="region of interest" description="Disordered" evidence="1">
    <location>
        <begin position="754"/>
        <end position="791"/>
    </location>
</feature>
<feature type="region of interest" description="Disordered" evidence="1">
    <location>
        <begin position="351"/>
        <end position="378"/>
    </location>
</feature>
<dbReference type="Proteomes" id="UP000678499">
    <property type="component" value="Unassembled WGS sequence"/>
</dbReference>
<dbReference type="EMBL" id="CAJPEX010000323">
    <property type="protein sequence ID" value="CAG0915093.1"/>
    <property type="molecule type" value="Genomic_DNA"/>
</dbReference>
<organism evidence="2">
    <name type="scientific">Notodromas monacha</name>
    <dbReference type="NCBI Taxonomy" id="399045"/>
    <lineage>
        <taxon>Eukaryota</taxon>
        <taxon>Metazoa</taxon>
        <taxon>Ecdysozoa</taxon>
        <taxon>Arthropoda</taxon>
        <taxon>Crustacea</taxon>
        <taxon>Oligostraca</taxon>
        <taxon>Ostracoda</taxon>
        <taxon>Podocopa</taxon>
        <taxon>Podocopida</taxon>
        <taxon>Cypridocopina</taxon>
        <taxon>Cypridoidea</taxon>
        <taxon>Cyprididae</taxon>
        <taxon>Notodromas</taxon>
    </lineage>
</organism>
<sequence>MGKIDSPIQLTPLNAGEGNPEPNQPVLKTRSGRICHLSKKVKQNLDSIRPIVKTDKRRRIKCVKCEERFVGIKNLWRHLVLNPDHGSLPDNGEQLDNVLNLAAKFPKESTKIRKPIAPPDPTVNKIRNFDSLEHFVNKKEAIPMDAYNCAVRACSPCAEPIPIKEEVRVETSKQAFLRKCQDLSLGELFVARTESNHNEAGSMSTLSSAYGRRFLAMLKDLEHLVDALKYAAELSFVLEERKLAEGVLEVKGTLSDILAIAEGYYKPVCDMKEIMQLVREKLKANTELHQSKFLLLNSKKPKKPLDLPPVKPSKGLKGPRLKKQSEKQEFLSPVDPERRFKTSVRVVDSKSLVKQTRAHEKNTKPQSLGQRRQQSVETAPSMPILSAASPVMQTPSQALELTIDAVIHTVGVANDQAPNVMMYCNDPNFVPCAKLEAASESSLQLPLFSDDAHVPTESLSPSLKLADESVTKDALSILSEDINEASNSSDIGSVLIPVSAKNEMPTFHPNGTTFNVDFEPMPVVSMSPDEFISPSQEGILLAKRHRTPSKNSFSVLKATNQKALKRDWRPKDDCNATTIASVFNGSKLLKQNMNELGRHPSPIVSSNASSRSVPEHCENLFLSLDSNYDNVPVEMFNSDPFLNPNFLTCQDVSEDSGMPRFLEPSSSPSRKRLHLSQQDESVCESKVQCVTSIPRMYQPTRSPDRFSIPPLHLLSPKYRMTLASGNTACTIVDSSQKPISQCISPQLFGMTYSPLPSPVQSKIQRKDGEESEIDDDERETDPHGVDSDLESVTNAYVEGRLVARPPDAHSDSSNCSVVDFEKLMRDIDIPVDLNYVPPAVTSEFSPMALPSPSSFQTPPRDPVFH</sequence>
<evidence type="ECO:0000313" key="2">
    <source>
        <dbReference type="EMBL" id="CAD7274941.1"/>
    </source>
</evidence>
<reference evidence="2" key="1">
    <citation type="submission" date="2020-11" db="EMBL/GenBank/DDBJ databases">
        <authorList>
            <person name="Tran Van P."/>
        </authorList>
    </citation>
    <scope>NUCLEOTIDE SEQUENCE</scope>
</reference>